<dbReference type="OrthoDB" id="6128388at2759"/>
<dbReference type="InterPro" id="IPR013761">
    <property type="entry name" value="SAM/pointed_sf"/>
</dbReference>
<dbReference type="Pfam" id="PF12736">
    <property type="entry name" value="CABIT"/>
    <property type="match status" value="1"/>
</dbReference>
<dbReference type="GO" id="GO:0050852">
    <property type="term" value="P:T cell receptor signaling pathway"/>
    <property type="evidence" value="ECO:0007669"/>
    <property type="project" value="TreeGrafter"/>
</dbReference>
<protein>
    <recommendedName>
        <fullName evidence="3">CABIT domain-containing protein</fullName>
    </recommendedName>
</protein>
<feature type="compositionally biased region" description="Low complexity" evidence="2">
    <location>
        <begin position="963"/>
        <end position="975"/>
    </location>
</feature>
<dbReference type="HOGENOM" id="CLU_304670_0_0_1"/>
<evidence type="ECO:0000256" key="1">
    <source>
        <dbReference type="ARBA" id="ARBA00006414"/>
    </source>
</evidence>
<dbReference type="InterPro" id="IPR039671">
    <property type="entry name" value="THEMIS"/>
</dbReference>
<dbReference type="PANTHER" id="PTHR15215:SF0">
    <property type="match status" value="1"/>
</dbReference>
<dbReference type="InterPro" id="IPR025946">
    <property type="entry name" value="CABIT_dom"/>
</dbReference>
<dbReference type="OMA" id="NDMAYED"/>
<feature type="compositionally biased region" description="Low complexity" evidence="2">
    <location>
        <begin position="590"/>
        <end position="609"/>
    </location>
</feature>
<dbReference type="EnsemblMetazoa" id="CapteT210308">
    <property type="protein sequence ID" value="CapteP210308"/>
    <property type="gene ID" value="CapteG210308"/>
</dbReference>
<accession>N1PB38</accession>
<feature type="compositionally biased region" description="Polar residues" evidence="2">
    <location>
        <begin position="568"/>
        <end position="583"/>
    </location>
</feature>
<comment type="similarity">
    <text evidence="1">Belongs to the themis family.</text>
</comment>
<dbReference type="Proteomes" id="UP000014760">
    <property type="component" value="Unassembled WGS sequence"/>
</dbReference>
<organism evidence="4">
    <name type="scientific">Capitella teleta</name>
    <name type="common">Polychaete worm</name>
    <dbReference type="NCBI Taxonomy" id="283909"/>
    <lineage>
        <taxon>Eukaryota</taxon>
        <taxon>Metazoa</taxon>
        <taxon>Spiralia</taxon>
        <taxon>Lophotrochozoa</taxon>
        <taxon>Annelida</taxon>
        <taxon>Polychaeta</taxon>
        <taxon>Sedentaria</taxon>
        <taxon>Scolecida</taxon>
        <taxon>Capitellidae</taxon>
        <taxon>Capitella</taxon>
    </lineage>
</organism>
<feature type="domain" description="CABIT" evidence="3">
    <location>
        <begin position="271"/>
        <end position="505"/>
    </location>
</feature>
<feature type="compositionally biased region" description="Basic residues" evidence="2">
    <location>
        <begin position="610"/>
        <end position="619"/>
    </location>
</feature>
<evidence type="ECO:0000313" key="4">
    <source>
        <dbReference type="EMBL" id="ELU18837.1"/>
    </source>
</evidence>
<dbReference type="Gene3D" id="1.10.150.50">
    <property type="entry name" value="Transcription Factor, Ets-1"/>
    <property type="match status" value="1"/>
</dbReference>
<dbReference type="EMBL" id="AMQN01000030">
    <property type="status" value="NOT_ANNOTATED_CDS"/>
    <property type="molecule type" value="Genomic_DNA"/>
</dbReference>
<reference evidence="6" key="1">
    <citation type="submission" date="2012-12" db="EMBL/GenBank/DDBJ databases">
        <authorList>
            <person name="Hellsten U."/>
            <person name="Grimwood J."/>
            <person name="Chapman J.A."/>
            <person name="Shapiro H."/>
            <person name="Aerts A."/>
            <person name="Otillar R.P."/>
            <person name="Terry A.Y."/>
            <person name="Boore J.L."/>
            <person name="Simakov O."/>
            <person name="Marletaz F."/>
            <person name="Cho S.-J."/>
            <person name="Edsinger-Gonzales E."/>
            <person name="Havlak P."/>
            <person name="Kuo D.-H."/>
            <person name="Larsson T."/>
            <person name="Lv J."/>
            <person name="Arendt D."/>
            <person name="Savage R."/>
            <person name="Osoegawa K."/>
            <person name="de Jong P."/>
            <person name="Lindberg D.R."/>
            <person name="Seaver E.C."/>
            <person name="Weisblat D.A."/>
            <person name="Putnam N.H."/>
            <person name="Grigoriev I.V."/>
            <person name="Rokhsar D.S."/>
        </authorList>
    </citation>
    <scope>NUCLEOTIDE SEQUENCE</scope>
    <source>
        <strain evidence="6">I ESC-2004</strain>
    </source>
</reference>
<evidence type="ECO:0000256" key="2">
    <source>
        <dbReference type="SAM" id="MobiDB-lite"/>
    </source>
</evidence>
<dbReference type="GO" id="GO:0005737">
    <property type="term" value="C:cytoplasm"/>
    <property type="evidence" value="ECO:0007669"/>
    <property type="project" value="TreeGrafter"/>
</dbReference>
<evidence type="ECO:0000313" key="5">
    <source>
        <dbReference type="EnsemblMetazoa" id="CapteP210308"/>
    </source>
</evidence>
<evidence type="ECO:0000259" key="3">
    <source>
        <dbReference type="Pfam" id="PF12736"/>
    </source>
</evidence>
<feature type="compositionally biased region" description="Basic and acidic residues" evidence="2">
    <location>
        <begin position="620"/>
        <end position="632"/>
    </location>
</feature>
<proteinExistence type="inferred from homology"/>
<name>N1PB38_CAPTE</name>
<dbReference type="STRING" id="283909.N1PB38"/>
<feature type="region of interest" description="Disordered" evidence="2">
    <location>
        <begin position="818"/>
        <end position="840"/>
    </location>
</feature>
<dbReference type="GO" id="GO:0005634">
    <property type="term" value="C:nucleus"/>
    <property type="evidence" value="ECO:0007669"/>
    <property type="project" value="TreeGrafter"/>
</dbReference>
<keyword evidence="6" id="KW-1185">Reference proteome</keyword>
<gene>
    <name evidence="4" type="ORF">CAPTEDRAFT_210308</name>
</gene>
<dbReference type="EMBL" id="KB291798">
    <property type="protein sequence ID" value="ELU18837.1"/>
    <property type="molecule type" value="Genomic_DNA"/>
</dbReference>
<feature type="compositionally biased region" description="Basic residues" evidence="2">
    <location>
        <begin position="728"/>
        <end position="737"/>
    </location>
</feature>
<feature type="region of interest" description="Disordered" evidence="2">
    <location>
        <begin position="566"/>
        <end position="769"/>
    </location>
</feature>
<evidence type="ECO:0000313" key="6">
    <source>
        <dbReference type="Proteomes" id="UP000014760"/>
    </source>
</evidence>
<sequence>MEKFALQEFVELFPSPQSGRIAESSSPGFDPYDAFDIPRGAVCKFKRKVNPSIELSFCEQAGSSNREPRVTSVEVPLECPARFFLLPFDPVSRDDSPDHIYHAVADLIEAFPISVQANCSYGRNDDENKHGFDCGDRFRLNRLVYRDGVRFLECRLLDDGRLRLLPFDAVGDFTVLPDDTEHTLADIAALPPRKRRLQFASNALSVPGLPPTTNSGDLFAEEPESFIEASLPDGVIIGLPSDIDMDVIPDESTFERGQLLNTFSTNNRSLFPVVARVVDWDEETSILENHFIRPGVELVIHGWTRQSKVIARCNEQNFAIPLTYQGKFRIQPRRFGSVSELERVYPGHKIRCLHVDDQDFPLVEGDVFRIRRTESIHKGFTREIQSLKCEKIDELSGGKGREVKLPINAQAVFEEVLEGVKADQFVIRDMVDLVTDQEVVVNLVSRSADQKHPDRDLPLHQTITLTDFVVEPAVYASVELPDAPAFHVPLRTHLYVVFVEQLERNCSPLLTKKSPKLSTLDRSAEVISQETYASLRPHQTTVVNSDYDQGGRMEPTPQHWQATAYHSGYSTAPRENTTTNDNVTGRRSRSGSFSESEIVVSKSKGFGSKLKGKFSKKHRSSENLFKDRDNEVSSRNGDVTYGTPNLDLNVETKGPPASPTVSIPADHADSVFTDDAGQSTSLSSTSSPMHSPAPRQPASPPIRMHAAFDANHPLPSRSTSAQDVSHEKKPRPPRHHGSMPSVQMNGAPFVVGLPGQHGTNDGEGVPSQQTPGLMLPPGYALIPMGMPNNMHQPQSSPIPPGYALVPMLPQMFNNMMNFNQQPQQNGTSTHKEDSSSDEEMTSNFAVKKGAQFKVVLPNDGNLYHFSAKKMSEFLRQLKMEPAVIKNCLKNKIDGKKFSQMQESDMERYGIFHPVVAHFRSLTFKNKSSSSNGSISDLSFKKKSTSSNGLNGSFKDLPFKKKSSSISGGSIKDFRL</sequence>
<dbReference type="AlphaFoldDB" id="N1PB38"/>
<reference evidence="5" key="3">
    <citation type="submission" date="2015-06" db="UniProtKB">
        <authorList>
            <consortium name="EnsemblMetazoa"/>
        </authorList>
    </citation>
    <scope>IDENTIFICATION</scope>
</reference>
<feature type="region of interest" description="Disordered" evidence="2">
    <location>
        <begin position="924"/>
        <end position="975"/>
    </location>
</feature>
<dbReference type="PANTHER" id="PTHR15215">
    <property type="entry name" value="CABIT DOMAIN-CONTAINING PROTEIN"/>
    <property type="match status" value="1"/>
</dbReference>
<reference evidence="4 6" key="2">
    <citation type="journal article" date="2013" name="Nature">
        <title>Insights into bilaterian evolution from three spiralian genomes.</title>
        <authorList>
            <person name="Simakov O."/>
            <person name="Marletaz F."/>
            <person name="Cho S.J."/>
            <person name="Edsinger-Gonzales E."/>
            <person name="Havlak P."/>
            <person name="Hellsten U."/>
            <person name="Kuo D.H."/>
            <person name="Larsson T."/>
            <person name="Lv J."/>
            <person name="Arendt D."/>
            <person name="Savage R."/>
            <person name="Osoegawa K."/>
            <person name="de Jong P."/>
            <person name="Grimwood J."/>
            <person name="Chapman J.A."/>
            <person name="Shapiro H."/>
            <person name="Aerts A."/>
            <person name="Otillar R.P."/>
            <person name="Terry A.Y."/>
            <person name="Boore J.L."/>
            <person name="Grigoriev I.V."/>
            <person name="Lindberg D.R."/>
            <person name="Seaver E.C."/>
            <person name="Weisblat D.A."/>
            <person name="Putnam N.H."/>
            <person name="Rokhsar D.S."/>
        </authorList>
    </citation>
    <scope>NUCLEOTIDE SEQUENCE</scope>
    <source>
        <strain evidence="4 6">I ESC-2004</strain>
    </source>
</reference>
<feature type="compositionally biased region" description="Low complexity" evidence="2">
    <location>
        <begin position="927"/>
        <end position="937"/>
    </location>
</feature>